<dbReference type="PRINTS" id="PR00131">
    <property type="entry name" value="GLHYDRLASE1"/>
</dbReference>
<keyword evidence="2 6" id="KW-0378">Hydrolase</keyword>
<dbReference type="Pfam" id="PF00232">
    <property type="entry name" value="Glyco_hydro_1"/>
    <property type="match status" value="1"/>
</dbReference>
<dbReference type="Proteomes" id="UP000002522">
    <property type="component" value="Chromosome"/>
</dbReference>
<dbReference type="Gene3D" id="3.20.20.80">
    <property type="entry name" value="Glycosidases"/>
    <property type="match status" value="1"/>
</dbReference>
<dbReference type="SUPFAM" id="SSF51445">
    <property type="entry name" value="(Trans)glycosidases"/>
    <property type="match status" value="1"/>
</dbReference>
<dbReference type="STRING" id="272633.gene:10731572"/>
<dbReference type="InterPro" id="IPR001360">
    <property type="entry name" value="Glyco_hydro_1"/>
</dbReference>
<dbReference type="GO" id="GO:0008422">
    <property type="term" value="F:beta-glucosidase activity"/>
    <property type="evidence" value="ECO:0007669"/>
    <property type="project" value="TreeGrafter"/>
</dbReference>
<dbReference type="HOGENOM" id="CLU_001859_0_1_14"/>
<dbReference type="GO" id="GO:0005829">
    <property type="term" value="C:cytosol"/>
    <property type="evidence" value="ECO:0007669"/>
    <property type="project" value="TreeGrafter"/>
</dbReference>
<evidence type="ECO:0000313" key="8">
    <source>
        <dbReference type="Proteomes" id="UP000002522"/>
    </source>
</evidence>
<dbReference type="FunCoup" id="Q8EVV3">
    <property type="interactions" value="51"/>
</dbReference>
<dbReference type="InterPro" id="IPR017853">
    <property type="entry name" value="GH"/>
</dbReference>
<accession>Q8EVV3</accession>
<organism evidence="7 8">
    <name type="scientific">Malacoplasma penetrans (strain HF-2)</name>
    <name type="common">Mycoplasma penetrans</name>
    <dbReference type="NCBI Taxonomy" id="272633"/>
    <lineage>
        <taxon>Bacteria</taxon>
        <taxon>Bacillati</taxon>
        <taxon>Mycoplasmatota</taxon>
        <taxon>Mycoplasmoidales</taxon>
        <taxon>Mycoplasmoidaceae</taxon>
        <taxon>Malacoplasma</taxon>
    </lineage>
</organism>
<dbReference type="PROSITE" id="PS00653">
    <property type="entry name" value="GLYCOSYL_HYDROL_F1_2"/>
    <property type="match status" value="1"/>
</dbReference>
<dbReference type="PANTHER" id="PTHR10353:SF136">
    <property type="entry name" value="ARYL-PHOSPHO-BETA-D-GLUCOSIDASE BGLC"/>
    <property type="match status" value="1"/>
</dbReference>
<dbReference type="CAZy" id="GH1">
    <property type="family name" value="Glycoside Hydrolase Family 1"/>
</dbReference>
<evidence type="ECO:0000256" key="4">
    <source>
        <dbReference type="PROSITE-ProRule" id="PRU10055"/>
    </source>
</evidence>
<dbReference type="eggNOG" id="COG2723">
    <property type="taxonomic scope" value="Bacteria"/>
</dbReference>
<dbReference type="AlphaFoldDB" id="Q8EVV3"/>
<reference evidence="7 8" key="1">
    <citation type="journal article" date="2002" name="Nucleic Acids Res.">
        <title>The complete genomic sequence of Mycoplasma penetrans, an intracellular bacterial pathogen in humans.</title>
        <authorList>
            <person name="Sasaki Y."/>
            <person name="Ishikawa J."/>
            <person name="Yamashita A."/>
            <person name="Oshima K."/>
            <person name="Kenri T."/>
            <person name="Furuya K."/>
            <person name="Yoshino C."/>
            <person name="Horino A."/>
            <person name="Shiba T."/>
            <person name="Sasaki T."/>
            <person name="Hattori M."/>
        </authorList>
    </citation>
    <scope>NUCLEOTIDE SEQUENCE [LARGE SCALE GENOMIC DNA]</scope>
    <source>
        <strain evidence="7 8">HF-2</strain>
    </source>
</reference>
<name>Q8EVV3_MALP2</name>
<evidence type="ECO:0000256" key="6">
    <source>
        <dbReference type="RuleBase" id="RU004468"/>
    </source>
</evidence>
<protein>
    <submittedName>
        <fullName evidence="7">Beta glucosidase</fullName>
    </submittedName>
</protein>
<dbReference type="PANTHER" id="PTHR10353">
    <property type="entry name" value="GLYCOSYL HYDROLASE"/>
    <property type="match status" value="1"/>
</dbReference>
<dbReference type="InterPro" id="IPR033132">
    <property type="entry name" value="GH_1_N_CS"/>
</dbReference>
<evidence type="ECO:0000256" key="3">
    <source>
        <dbReference type="ARBA" id="ARBA00023295"/>
    </source>
</evidence>
<keyword evidence="3 6" id="KW-0326">Glycosidase</keyword>
<sequence length="477" mass="55351">MKIKKLNQFPKNFLWGASSSAFQVEGAWNEDGKGLSIQDVPKKDIAGWIDRSKVSDYKVASDQYHRYKEDFALMAEMGFKAYRFSIAWTRILPDGVGKVNPLGIKHYHDVIDELLKHNIEPIITLFHFDMPYALEQQGGWSNRDLIVDAFVNYAKILFKEYGHKVKYWLTINEQNMLAMVGDLFGLTNSQESSNRWQNISKINHNILIAQAKVINELHLTNKNAKIGPAPNIAIYYPKTCHPEDVLASKNAQALMHWYYLDVAVRGQYNNIVWKFLEQENALPEFRKDDEQIFKNGKPDFIAFNYYTSGTVEKALDVAVTTRGDQQNMFDVPGMYKATSNDFLNKTKFNWTIDPVGLRTTYRELYDRYQLPLLVTENGLGSPDELTKDFKVHDDYRIEYLKAHILETRKAISDGIPIIGYCPWSAIDLVSGYQGVNKRYGFVYVNRDEFDLKDLRRIRKDSFYWYQEVIKNNGNNIE</sequence>
<dbReference type="InterPro" id="IPR018120">
    <property type="entry name" value="Glyco_hydro_1_AS"/>
</dbReference>
<comment type="similarity">
    <text evidence="1 5">Belongs to the glycosyl hydrolase 1 family.</text>
</comment>
<gene>
    <name evidence="7" type="ordered locus">MYPE4560</name>
</gene>
<evidence type="ECO:0000256" key="5">
    <source>
        <dbReference type="RuleBase" id="RU003690"/>
    </source>
</evidence>
<dbReference type="KEGG" id="mpe:MYPE4560"/>
<dbReference type="RefSeq" id="WP_011077280.1">
    <property type="nucleotide sequence ID" value="NC_004432.1"/>
</dbReference>
<dbReference type="EMBL" id="BA000026">
    <property type="protein sequence ID" value="BAC44246.1"/>
    <property type="molecule type" value="Genomic_DNA"/>
</dbReference>
<dbReference type="InParanoid" id="Q8EVV3"/>
<evidence type="ECO:0000256" key="1">
    <source>
        <dbReference type="ARBA" id="ARBA00010838"/>
    </source>
</evidence>
<keyword evidence="8" id="KW-1185">Reference proteome</keyword>
<dbReference type="PROSITE" id="PS00572">
    <property type="entry name" value="GLYCOSYL_HYDROL_F1_1"/>
    <property type="match status" value="1"/>
</dbReference>
<evidence type="ECO:0000313" key="7">
    <source>
        <dbReference type="EMBL" id="BAC44246.1"/>
    </source>
</evidence>
<dbReference type="FunFam" id="3.20.20.80:FF:000004">
    <property type="entry name" value="Beta-glucosidase 6-phospho-beta-glucosidase"/>
    <property type="match status" value="1"/>
</dbReference>
<dbReference type="GO" id="GO:0016052">
    <property type="term" value="P:carbohydrate catabolic process"/>
    <property type="evidence" value="ECO:0007669"/>
    <property type="project" value="TreeGrafter"/>
</dbReference>
<feature type="active site" description="Nucleophile" evidence="4">
    <location>
        <position position="376"/>
    </location>
</feature>
<evidence type="ECO:0000256" key="2">
    <source>
        <dbReference type="ARBA" id="ARBA00022801"/>
    </source>
</evidence>
<proteinExistence type="inferred from homology"/>